<dbReference type="GO" id="GO:0005524">
    <property type="term" value="F:ATP binding"/>
    <property type="evidence" value="ECO:0007669"/>
    <property type="project" value="UniProtKB-UniRule"/>
</dbReference>
<evidence type="ECO:0000256" key="10">
    <source>
        <dbReference type="HAMAP-Rule" id="MF_00022"/>
    </source>
</evidence>
<keyword evidence="8 10" id="KW-0648">Protein biosynthesis</keyword>
<dbReference type="PANTHER" id="PTHR43311">
    <property type="entry name" value="GLUTAMATE--TRNA LIGASE"/>
    <property type="match status" value="1"/>
</dbReference>
<dbReference type="GO" id="GO:0006424">
    <property type="term" value="P:glutamyl-tRNA aminoacylation"/>
    <property type="evidence" value="ECO:0007669"/>
    <property type="project" value="UniProtKB-UniRule"/>
</dbReference>
<dbReference type="InterPro" id="IPR001412">
    <property type="entry name" value="aa-tRNA-synth_I_CS"/>
</dbReference>
<evidence type="ECO:0000256" key="9">
    <source>
        <dbReference type="ARBA" id="ARBA00023146"/>
    </source>
</evidence>
<dbReference type="GO" id="GO:0008270">
    <property type="term" value="F:zinc ion binding"/>
    <property type="evidence" value="ECO:0007669"/>
    <property type="project" value="InterPro"/>
</dbReference>
<dbReference type="PANTHER" id="PTHR43311:SF2">
    <property type="entry name" value="GLUTAMATE--TRNA LIGASE, MITOCHONDRIAL-RELATED"/>
    <property type="match status" value="1"/>
</dbReference>
<comment type="catalytic activity">
    <reaction evidence="10">
        <text>tRNA(Glu) + L-glutamate + ATP = L-glutamyl-tRNA(Glu) + AMP + diphosphate</text>
        <dbReference type="Rhea" id="RHEA:23540"/>
        <dbReference type="Rhea" id="RHEA-COMP:9663"/>
        <dbReference type="Rhea" id="RHEA-COMP:9680"/>
        <dbReference type="ChEBI" id="CHEBI:29985"/>
        <dbReference type="ChEBI" id="CHEBI:30616"/>
        <dbReference type="ChEBI" id="CHEBI:33019"/>
        <dbReference type="ChEBI" id="CHEBI:78442"/>
        <dbReference type="ChEBI" id="CHEBI:78520"/>
        <dbReference type="ChEBI" id="CHEBI:456215"/>
        <dbReference type="EC" id="6.1.1.17"/>
    </reaction>
</comment>
<dbReference type="Gene3D" id="1.10.10.350">
    <property type="match status" value="1"/>
</dbReference>
<dbReference type="InterPro" id="IPR049940">
    <property type="entry name" value="GluQ/Sye"/>
</dbReference>
<dbReference type="PROSITE" id="PS00178">
    <property type="entry name" value="AA_TRNA_LIGASE_I"/>
    <property type="match status" value="1"/>
</dbReference>
<evidence type="ECO:0000256" key="2">
    <source>
        <dbReference type="ARBA" id="ARBA00007894"/>
    </source>
</evidence>
<proteinExistence type="inferred from homology"/>
<evidence type="ECO:0000256" key="5">
    <source>
        <dbReference type="ARBA" id="ARBA00022598"/>
    </source>
</evidence>
<evidence type="ECO:0000313" key="14">
    <source>
        <dbReference type="Proteomes" id="UP000229383"/>
    </source>
</evidence>
<dbReference type="CDD" id="cd00808">
    <property type="entry name" value="GluRS_core"/>
    <property type="match status" value="1"/>
</dbReference>
<comment type="caution">
    <text evidence="10">Lacks conserved residue(s) required for the propagation of feature annotation.</text>
</comment>
<evidence type="ECO:0000256" key="3">
    <source>
        <dbReference type="ARBA" id="ARBA00011245"/>
    </source>
</evidence>
<evidence type="ECO:0000256" key="7">
    <source>
        <dbReference type="ARBA" id="ARBA00022840"/>
    </source>
</evidence>
<dbReference type="Pfam" id="PF00749">
    <property type="entry name" value="tRNA-synt_1c"/>
    <property type="match status" value="1"/>
</dbReference>
<evidence type="ECO:0000256" key="8">
    <source>
        <dbReference type="ARBA" id="ARBA00022917"/>
    </source>
</evidence>
<feature type="domain" description="Glutamyl/glutaminyl-tRNA synthetase class Ib catalytic" evidence="11">
    <location>
        <begin position="2"/>
        <end position="308"/>
    </location>
</feature>
<dbReference type="InterPro" id="IPR020751">
    <property type="entry name" value="aa-tRNA-synth_I_codon-bd_sub2"/>
</dbReference>
<comment type="subcellular location">
    <subcellularLocation>
        <location evidence="1 10">Cytoplasm</location>
    </subcellularLocation>
</comment>
<dbReference type="Gene3D" id="3.40.50.620">
    <property type="entry name" value="HUPs"/>
    <property type="match status" value="1"/>
</dbReference>
<dbReference type="InterPro" id="IPR014729">
    <property type="entry name" value="Rossmann-like_a/b/a_fold"/>
</dbReference>
<dbReference type="GO" id="GO:0005829">
    <property type="term" value="C:cytosol"/>
    <property type="evidence" value="ECO:0007669"/>
    <property type="project" value="TreeGrafter"/>
</dbReference>
<protein>
    <recommendedName>
        <fullName evidence="10">Glutamate--tRNA ligase</fullName>
        <ecNumber evidence="10">6.1.1.17</ecNumber>
    </recommendedName>
    <alternativeName>
        <fullName evidence="10">Glutamyl-tRNA synthetase</fullName>
        <shortName evidence="10">GluRS</shortName>
    </alternativeName>
</protein>
<comment type="similarity">
    <text evidence="2 10">Belongs to the class-I aminoacyl-tRNA synthetase family. Glutamate--tRNA ligase type 1 subfamily.</text>
</comment>
<sequence length="472" mass="55050">MQIRVRIAPSPTGPLHIGTARAALFNYLFAKKNKGSFILRIDDTDTDRSSKAFEEDIKRGLLWLSLKWDEFYKQSERIDIYREQLLKLLEEGKVFWCWHSQEELASERDHFIRQKSAPRHICEFRDLDKKEARTGEKPILRFKNNEKEEVVFNDLIRGKIEFRPDLFGDFSVAKNLEAPLYNFSTVLDDSLMKISHVIRGEDHISNTPKQILIYRALGFDLPEYAHLPLILGKDRSKLSKRHQATSLMQYEDEGYLPEALINFLALLGWREANDDGEELFSIDELCKKFSLDRVQKSAAVFDVEKLNWINSRYLRFLETKDLAVMLKKYLKPAWKIKTDENPERWIKVAALEQPRIVKLEDITGLVDYFFEEPFLDKEMLLWKKQNAGDAIKHLEKIYELASDLQDTDFSKDILEKTIMPYAGEAGRGEVLWPFRVALSGKTTSPGPFEIAEILGREETLKRTYKAKETLES</sequence>
<feature type="binding site" evidence="10">
    <location>
        <position position="240"/>
    </location>
    <ligand>
        <name>ATP</name>
        <dbReference type="ChEBI" id="CHEBI:30616"/>
    </ligand>
</feature>
<comment type="function">
    <text evidence="10">Catalyzes the attachment of glutamate to tRNA(Glu) in a two-step reaction: glutamate is first activated by ATP to form Glu-AMP and then transferred to the acceptor end of tRNA(Glu).</text>
</comment>
<accession>A0A2H0TFS6</accession>
<evidence type="ECO:0000259" key="11">
    <source>
        <dbReference type="Pfam" id="PF00749"/>
    </source>
</evidence>
<keyword evidence="4 10" id="KW-0963">Cytoplasm</keyword>
<keyword evidence="7 10" id="KW-0067">ATP-binding</keyword>
<dbReference type="InterPro" id="IPR033910">
    <property type="entry name" value="GluRS_core"/>
</dbReference>
<dbReference type="SUPFAM" id="SSF48163">
    <property type="entry name" value="An anticodon-binding domain of class I aminoacyl-tRNA synthetases"/>
    <property type="match status" value="1"/>
</dbReference>
<evidence type="ECO:0000256" key="4">
    <source>
        <dbReference type="ARBA" id="ARBA00022490"/>
    </source>
</evidence>
<dbReference type="Pfam" id="PF19269">
    <property type="entry name" value="Anticodon_2"/>
    <property type="match status" value="1"/>
</dbReference>
<dbReference type="HAMAP" id="MF_00022">
    <property type="entry name" value="Glu_tRNA_synth_type1"/>
    <property type="match status" value="1"/>
</dbReference>
<evidence type="ECO:0000259" key="12">
    <source>
        <dbReference type="Pfam" id="PF19269"/>
    </source>
</evidence>
<keyword evidence="6 10" id="KW-0547">Nucleotide-binding</keyword>
<evidence type="ECO:0000313" key="13">
    <source>
        <dbReference type="EMBL" id="PIR70403.1"/>
    </source>
</evidence>
<organism evidence="13 14">
    <name type="scientific">Candidatus Niyogibacteria bacterium CG10_big_fil_rev_8_21_14_0_10_42_19</name>
    <dbReference type="NCBI Taxonomy" id="1974725"/>
    <lineage>
        <taxon>Bacteria</taxon>
        <taxon>Candidatus Niyogiibacteriota</taxon>
    </lineage>
</organism>
<reference evidence="14" key="1">
    <citation type="submission" date="2017-09" db="EMBL/GenBank/DDBJ databases">
        <title>Depth-based differentiation of microbial function through sediment-hosted aquifers and enrichment of novel symbionts in the deep terrestrial subsurface.</title>
        <authorList>
            <person name="Probst A.J."/>
            <person name="Ladd B."/>
            <person name="Jarett J.K."/>
            <person name="Geller-Mcgrath D.E."/>
            <person name="Sieber C.M.K."/>
            <person name="Emerson J.B."/>
            <person name="Anantharaman K."/>
            <person name="Thomas B.C."/>
            <person name="Malmstrom R."/>
            <person name="Stieglmeier M."/>
            <person name="Klingl A."/>
            <person name="Woyke T."/>
            <person name="Ryan C.M."/>
            <person name="Banfield J.F."/>
        </authorList>
    </citation>
    <scope>NUCLEOTIDE SEQUENCE [LARGE SCALE GENOMIC DNA]</scope>
</reference>
<dbReference type="SUPFAM" id="SSF52374">
    <property type="entry name" value="Nucleotidylyl transferase"/>
    <property type="match status" value="1"/>
</dbReference>
<dbReference type="EMBL" id="PFCN01000018">
    <property type="protein sequence ID" value="PIR70403.1"/>
    <property type="molecule type" value="Genomic_DNA"/>
</dbReference>
<dbReference type="InterPro" id="IPR045462">
    <property type="entry name" value="aa-tRNA-synth_I_cd-bd"/>
</dbReference>
<keyword evidence="9 10" id="KW-0030">Aminoacyl-tRNA synthetase</keyword>
<dbReference type="GO" id="GO:0000049">
    <property type="term" value="F:tRNA binding"/>
    <property type="evidence" value="ECO:0007669"/>
    <property type="project" value="InterPro"/>
</dbReference>
<gene>
    <name evidence="10" type="primary">gltX</name>
    <name evidence="13" type="ORF">COU46_01525</name>
</gene>
<comment type="subunit">
    <text evidence="3 10">Monomer.</text>
</comment>
<feature type="domain" description="Aminoacyl-tRNA synthetase class I anticodon-binding" evidence="12">
    <location>
        <begin position="322"/>
        <end position="462"/>
    </location>
</feature>
<evidence type="ECO:0000256" key="6">
    <source>
        <dbReference type="ARBA" id="ARBA00022741"/>
    </source>
</evidence>
<keyword evidence="5 10" id="KW-0436">Ligase</keyword>
<dbReference type="EC" id="6.1.1.17" evidence="10"/>
<dbReference type="Proteomes" id="UP000229383">
    <property type="component" value="Unassembled WGS sequence"/>
</dbReference>
<comment type="caution">
    <text evidence="13">The sequence shown here is derived from an EMBL/GenBank/DDBJ whole genome shotgun (WGS) entry which is preliminary data.</text>
</comment>
<name>A0A2H0TFS6_9BACT</name>
<feature type="short sequence motif" description="'KMSKS' region" evidence="10">
    <location>
        <begin position="237"/>
        <end position="241"/>
    </location>
</feature>
<evidence type="ECO:0000256" key="1">
    <source>
        <dbReference type="ARBA" id="ARBA00004496"/>
    </source>
</evidence>
<dbReference type="InterPro" id="IPR000924">
    <property type="entry name" value="Glu/Gln-tRNA-synth"/>
</dbReference>
<dbReference type="AlphaFoldDB" id="A0A2H0TFS6"/>
<dbReference type="GO" id="GO:0004818">
    <property type="term" value="F:glutamate-tRNA ligase activity"/>
    <property type="evidence" value="ECO:0007669"/>
    <property type="project" value="UniProtKB-UniRule"/>
</dbReference>
<dbReference type="PRINTS" id="PR00987">
    <property type="entry name" value="TRNASYNTHGLU"/>
</dbReference>
<dbReference type="FunFam" id="3.40.50.620:FF:000007">
    <property type="entry name" value="Glutamate--tRNA ligase"/>
    <property type="match status" value="1"/>
</dbReference>
<feature type="short sequence motif" description="'HIGH' region" evidence="10">
    <location>
        <begin position="9"/>
        <end position="19"/>
    </location>
</feature>
<dbReference type="InterPro" id="IPR004527">
    <property type="entry name" value="Glu-tRNA-ligase_bac/mito"/>
</dbReference>
<dbReference type="InterPro" id="IPR020058">
    <property type="entry name" value="Glu/Gln-tRNA-synth_Ib_cat-dom"/>
</dbReference>
<dbReference type="NCBIfam" id="TIGR00464">
    <property type="entry name" value="gltX_bact"/>
    <property type="match status" value="1"/>
</dbReference>
<dbReference type="InterPro" id="IPR008925">
    <property type="entry name" value="aa_tRNA-synth_I_cd-bd_sf"/>
</dbReference>